<dbReference type="InterPro" id="IPR001279">
    <property type="entry name" value="Metallo-B-lactamas"/>
</dbReference>
<evidence type="ECO:0000313" key="3">
    <source>
        <dbReference type="Proteomes" id="UP001056539"/>
    </source>
</evidence>
<dbReference type="Proteomes" id="UP001056539">
    <property type="component" value="Chromosome"/>
</dbReference>
<protein>
    <submittedName>
        <fullName evidence="2">MBL fold metallo-hydrolase</fullName>
    </submittedName>
</protein>
<dbReference type="PANTHER" id="PTHR42663">
    <property type="entry name" value="HYDROLASE C777.06C-RELATED-RELATED"/>
    <property type="match status" value="1"/>
</dbReference>
<dbReference type="SMART" id="SM00849">
    <property type="entry name" value="Lactamase_B"/>
    <property type="match status" value="1"/>
</dbReference>
<dbReference type="SUPFAM" id="SSF56281">
    <property type="entry name" value="Metallo-hydrolase/oxidoreductase"/>
    <property type="match status" value="1"/>
</dbReference>
<dbReference type="AlphaFoldDB" id="A0AAX3BDZ9"/>
<reference evidence="2" key="1">
    <citation type="submission" date="2021-04" db="EMBL/GenBank/DDBJ databases">
        <authorList>
            <person name="Postec A."/>
        </authorList>
    </citation>
    <scope>NUCLEOTIDE SEQUENCE</scope>
    <source>
        <strain evidence="2">F1F22</strain>
    </source>
</reference>
<name>A0AAX3BDZ9_9SPIR</name>
<dbReference type="EMBL" id="CP073355">
    <property type="protein sequence ID" value="URA09946.1"/>
    <property type="molecule type" value="Genomic_DNA"/>
</dbReference>
<evidence type="ECO:0000313" key="2">
    <source>
        <dbReference type="EMBL" id="URA09946.1"/>
    </source>
</evidence>
<accession>A0AAX3BDZ9</accession>
<reference evidence="2" key="2">
    <citation type="submission" date="2022-06" db="EMBL/GenBank/DDBJ databases">
        <title>Thermospira aquatica gen. nov., sp. nov.</title>
        <authorList>
            <person name="Ben Ali Gam Z."/>
            <person name="Labat M."/>
        </authorList>
    </citation>
    <scope>NUCLEOTIDE SEQUENCE</scope>
    <source>
        <strain evidence="2">F1F22</strain>
    </source>
</reference>
<evidence type="ECO:0000259" key="1">
    <source>
        <dbReference type="SMART" id="SM00849"/>
    </source>
</evidence>
<keyword evidence="3" id="KW-1185">Reference proteome</keyword>
<dbReference type="InterPro" id="IPR036866">
    <property type="entry name" value="RibonucZ/Hydroxyglut_hydro"/>
</dbReference>
<dbReference type="Gene3D" id="3.60.15.10">
    <property type="entry name" value="Ribonuclease Z/Hydroxyacylglutathione hydrolase-like"/>
    <property type="match status" value="1"/>
</dbReference>
<dbReference type="PANTHER" id="PTHR42663:SF6">
    <property type="entry name" value="HYDROLASE C777.06C-RELATED"/>
    <property type="match status" value="1"/>
</dbReference>
<gene>
    <name evidence="2" type="ORF">KDW03_10765</name>
</gene>
<dbReference type="KEGG" id="taqu:KDW03_10765"/>
<sequence>MSRFIFLGTGTSNGVPVIGCQCEVCTSSDPRDKRLRCSGYYESNTGTKILIDIGPDFRQQALTHNITRIDGLLITHSHYDHIGGLDEVRQINFIMKKPIDVYGSQESMRDIQNRFSYIFSPTQIGGGIPQISLHPLDEKPFTINDVSIIPLPVWHGKLLIFGYKIGNFAYITDASGIPEETKSKLMNIDTLVINALRYRPHPTHFNIEQALAFVSEVRPQKTYFIHMTDDILHSRTSRELPKNVFLAYDGLTLMIND</sequence>
<proteinExistence type="predicted"/>
<feature type="domain" description="Metallo-beta-lactamase" evidence="1">
    <location>
        <begin position="36"/>
        <end position="204"/>
    </location>
</feature>
<dbReference type="CDD" id="cd16279">
    <property type="entry name" value="metallo-hydrolase-like_MBL-fold"/>
    <property type="match status" value="1"/>
</dbReference>
<dbReference type="RefSeq" id="WP_271435078.1">
    <property type="nucleotide sequence ID" value="NZ_CP073355.1"/>
</dbReference>
<organism evidence="2 3">
    <name type="scientific">Thermospira aquatica</name>
    <dbReference type="NCBI Taxonomy" id="2828656"/>
    <lineage>
        <taxon>Bacteria</taxon>
        <taxon>Pseudomonadati</taxon>
        <taxon>Spirochaetota</taxon>
        <taxon>Spirochaetia</taxon>
        <taxon>Brevinematales</taxon>
        <taxon>Thermospiraceae</taxon>
        <taxon>Thermospira</taxon>
    </lineage>
</organism>
<dbReference type="Pfam" id="PF12706">
    <property type="entry name" value="Lactamase_B_2"/>
    <property type="match status" value="1"/>
</dbReference>